<sequence>MSLIYKSVYAHFSSQQLPCLSYRNSMIVQDDIYCKIYIVSRTYLCVKFYASDYSVDVISSMLRVVFISTNAQSMVKLINSHIWITSKLSISHALYIGGELVKAELTLITGQEYIQD</sequence>
<accession>A0A1G4NWT3</accession>
<gene>
    <name evidence="2" type="primary">ORF_1</name>
    <name evidence="2" type="ORF">J0154_79</name>
</gene>
<proteinExistence type="predicted"/>
<organism evidence="2">
    <name type="scientific">Neoizziella asiatica</name>
    <dbReference type="NCBI Taxonomy" id="1077397"/>
    <lineage>
        <taxon>Eukaryota</taxon>
        <taxon>Rhodophyta</taxon>
        <taxon>Florideophyceae</taxon>
        <taxon>Nemaliophycidae</taxon>
        <taxon>Nemaliales</taxon>
        <taxon>Liagoraceae</taxon>
        <taxon>Neoizziella</taxon>
    </lineage>
</organism>
<dbReference type="EMBL" id="LT622872">
    <property type="protein sequence ID" value="SCW23151.1"/>
    <property type="molecule type" value="Genomic_DNA"/>
</dbReference>
<feature type="domain" description="DUF4346" evidence="1">
    <location>
        <begin position="36"/>
        <end position="116"/>
    </location>
</feature>
<protein>
    <recommendedName>
        <fullName evidence="1">DUF4346 domain-containing protein</fullName>
    </recommendedName>
</protein>
<name>A0A1G4NWT3_9FLOR</name>
<reference evidence="2" key="1">
    <citation type="submission" date="2016-10" db="EMBL/GenBank/DDBJ databases">
        <title>Chloroplast genomes as a tool to resolve red algal phylogenies: a case study in the Nemaliales.</title>
        <authorList>
            <person name="Costa J.F."/>
            <person name="Lin S.M."/>
            <person name="Macaya E.C."/>
            <person name="Fernandez-Garcia C."/>
            <person name="Verbruggen H."/>
        </authorList>
    </citation>
    <scope>NUCLEOTIDE SEQUENCE</scope>
    <source>
        <strain evidence="2">J.0154</strain>
    </source>
</reference>
<keyword evidence="2" id="KW-0150">Chloroplast</keyword>
<evidence type="ECO:0000313" key="2">
    <source>
        <dbReference type="EMBL" id="SCW23151.1"/>
    </source>
</evidence>
<evidence type="ECO:0000259" key="1">
    <source>
        <dbReference type="Pfam" id="PF14251"/>
    </source>
</evidence>
<dbReference type="AlphaFoldDB" id="A0A1G4NWT3"/>
<dbReference type="GeneID" id="29999938"/>
<reference evidence="2" key="2">
    <citation type="submission" date="2016-10" db="EMBL/GenBank/DDBJ databases">
        <authorList>
            <person name="de Groot N.N."/>
        </authorList>
    </citation>
    <scope>NUCLEOTIDE SEQUENCE</scope>
    <source>
        <strain evidence="2">J.0154</strain>
    </source>
</reference>
<dbReference type="RefSeq" id="YP_009314696.1">
    <property type="nucleotide sequence ID" value="NC_031663.1"/>
</dbReference>
<geneLocation type="chloroplast" evidence="2"/>
<dbReference type="InterPro" id="IPR025595">
    <property type="entry name" value="PterinBD-DUF4346"/>
</dbReference>
<keyword evidence="2" id="KW-0934">Plastid</keyword>
<dbReference type="Pfam" id="PF14251">
    <property type="entry name" value="PterinBD-DUF4346"/>
    <property type="match status" value="1"/>
</dbReference>